<dbReference type="InterPro" id="IPR027417">
    <property type="entry name" value="P-loop_NTPase"/>
</dbReference>
<sequence length="755" mass="84353">MSHPVRRRAPQTPAGRHTRTVREALDWLGRIGALTVPWPVAHLVLGSAWLVGASAGSLALGSLLGVRILAPRHRFGLLERRRLRAYHRAETKNLAARLPVDGDLGSETHEERLRAGYGFVGPSFSASGSLRDDGPIVDALADVLRSGEKVMLMGEPGSGKSLVAGLVFARLADEFAASPRKAPCPVFLHLNAMRPDTRPADSGATRAEEQAAWLRDQLAAEVALPEPRRLARQLARGRVVLICDGLDEAPVMRSPHLLTSIVPEPLFGLFQAPSLLTSRTAFYSIYVDATRLMSGFTSTGRLLPLRFEDQGERFLRWYAEARGRADLAGQLIKVIGGNPSLREVVARPLVLRMTAEVLLDLIADDHQADSFLTVGHGAETSAVYSRYIDTWLQREQEKEPSKLTWWQKGQLIECVAWEIFSKSLASGRGWGHFELKDLLVEGDELRRITERWLASSIRVEGGVDEVCREIADRSFLIISSDRRRYRFAHKSFFEFCVARHVVGCLDERRPGLRAARAELLVHPLPDEVIDFVRELLAAVTADPERRAATEATFLAILADVDIDAGTGQLMAAQQAANLAPIVAGQETMERLRSGALFNEHPFLQRAVAVADALHHDRHELLDEFVKRMERDHEAESFHMGYNRIYYGDQAFGDGQWLDDNHPECGRFFRASIRHLTSPAYRYIRVMDLYSLRTLLGNPDRRRYLLGHETPTLRNLAGLLDEPDPVLGEEYDRQRLLLRGEIRALLPDRSPRSAAG</sequence>
<evidence type="ECO:0000313" key="2">
    <source>
        <dbReference type="EMBL" id="KAB2377537.1"/>
    </source>
</evidence>
<evidence type="ECO:0000313" key="3">
    <source>
        <dbReference type="Proteomes" id="UP000483004"/>
    </source>
</evidence>
<dbReference type="Proteomes" id="UP000483004">
    <property type="component" value="Unassembled WGS sequence"/>
</dbReference>
<dbReference type="Gene3D" id="3.40.50.300">
    <property type="entry name" value="P-loop containing nucleotide triphosphate hydrolases"/>
    <property type="match status" value="1"/>
</dbReference>
<dbReference type="RefSeq" id="WP_151542344.1">
    <property type="nucleotide sequence ID" value="NZ_WBMR01000073.1"/>
</dbReference>
<protein>
    <recommendedName>
        <fullName evidence="1">NACHT domain-containing protein</fullName>
    </recommendedName>
</protein>
<proteinExistence type="predicted"/>
<dbReference type="SUPFAM" id="SSF52540">
    <property type="entry name" value="P-loop containing nucleoside triphosphate hydrolases"/>
    <property type="match status" value="1"/>
</dbReference>
<name>A0A6L3VPQ4_9ACTN</name>
<dbReference type="InterPro" id="IPR007111">
    <property type="entry name" value="NACHT_NTPase"/>
</dbReference>
<gene>
    <name evidence="2" type="ORF">F9B16_23870</name>
</gene>
<comment type="caution">
    <text evidence="2">The sequence shown here is derived from an EMBL/GenBank/DDBJ whole genome shotgun (WGS) entry which is preliminary data.</text>
</comment>
<dbReference type="PROSITE" id="PS50837">
    <property type="entry name" value="NACHT"/>
    <property type="match status" value="1"/>
</dbReference>
<reference evidence="2 3" key="1">
    <citation type="submission" date="2019-09" db="EMBL/GenBank/DDBJ databases">
        <title>Actinomadura physcomitrii sp. nov., a novel actinomycete isolated from moss [Physcomitrium sphaericum (Ludw) Fuernr].</title>
        <authorList>
            <person name="Liu C."/>
            <person name="Zhuang X."/>
        </authorList>
    </citation>
    <scope>NUCLEOTIDE SEQUENCE [LARGE SCALE GENOMIC DNA]</scope>
    <source>
        <strain evidence="2 3">CYP1-1B</strain>
    </source>
</reference>
<feature type="domain" description="NACHT" evidence="1">
    <location>
        <begin position="148"/>
        <end position="280"/>
    </location>
</feature>
<dbReference type="OrthoDB" id="414967at2"/>
<organism evidence="2 3">
    <name type="scientific">Actinomadura montaniterrae</name>
    <dbReference type="NCBI Taxonomy" id="1803903"/>
    <lineage>
        <taxon>Bacteria</taxon>
        <taxon>Bacillati</taxon>
        <taxon>Actinomycetota</taxon>
        <taxon>Actinomycetes</taxon>
        <taxon>Streptosporangiales</taxon>
        <taxon>Thermomonosporaceae</taxon>
        <taxon>Actinomadura</taxon>
    </lineage>
</organism>
<dbReference type="EMBL" id="WBMR01000073">
    <property type="protein sequence ID" value="KAB2377537.1"/>
    <property type="molecule type" value="Genomic_DNA"/>
</dbReference>
<accession>A0A6L3VPQ4</accession>
<dbReference type="AlphaFoldDB" id="A0A6L3VPQ4"/>
<evidence type="ECO:0000259" key="1">
    <source>
        <dbReference type="PROSITE" id="PS50837"/>
    </source>
</evidence>
<keyword evidence="3" id="KW-1185">Reference proteome</keyword>